<proteinExistence type="inferred from homology"/>
<dbReference type="HAMAP" id="MF_01023">
    <property type="entry name" value="HisC_aminotrans_2"/>
    <property type="match status" value="1"/>
</dbReference>
<dbReference type="InterPro" id="IPR015422">
    <property type="entry name" value="PyrdxlP-dep_Trfase_small"/>
</dbReference>
<dbReference type="PANTHER" id="PTHR43643:SF3">
    <property type="entry name" value="HISTIDINOL-PHOSPHATE AMINOTRANSFERASE"/>
    <property type="match status" value="1"/>
</dbReference>
<dbReference type="NCBIfam" id="NF002878">
    <property type="entry name" value="PRK03321.1"/>
    <property type="match status" value="1"/>
</dbReference>
<dbReference type="NCBIfam" id="TIGR01141">
    <property type="entry name" value="hisC"/>
    <property type="match status" value="1"/>
</dbReference>
<accession>A0A1G8QCQ5</accession>
<dbReference type="EMBL" id="FNEI01000006">
    <property type="protein sequence ID" value="SDJ02562.1"/>
    <property type="molecule type" value="Genomic_DNA"/>
</dbReference>
<evidence type="ECO:0000256" key="3">
    <source>
        <dbReference type="ARBA" id="ARBA00022576"/>
    </source>
</evidence>
<gene>
    <name evidence="6" type="primary">pat</name>
    <name evidence="8" type="ORF">SAMN05216555_106139</name>
</gene>
<keyword evidence="5 6" id="KW-0663">Pyridoxal phosphate</keyword>
<evidence type="ECO:0000256" key="6">
    <source>
        <dbReference type="HAMAP-Rule" id="MF_01513"/>
    </source>
</evidence>
<dbReference type="EC" id="2.6.1.57" evidence="6"/>
<dbReference type="SUPFAM" id="SSF53383">
    <property type="entry name" value="PLP-dependent transferases"/>
    <property type="match status" value="1"/>
</dbReference>
<dbReference type="RefSeq" id="WP_074588608.1">
    <property type="nucleotide sequence ID" value="NZ_FNEI01000006.1"/>
</dbReference>
<dbReference type="STRING" id="1045773.SAMN05216555_106139"/>
<keyword evidence="3 6" id="KW-0032">Aminotransferase</keyword>
<evidence type="ECO:0000256" key="4">
    <source>
        <dbReference type="ARBA" id="ARBA00022679"/>
    </source>
</evidence>
<dbReference type="CDD" id="cd00609">
    <property type="entry name" value="AAT_like"/>
    <property type="match status" value="1"/>
</dbReference>
<dbReference type="Proteomes" id="UP000182130">
    <property type="component" value="Unassembled WGS sequence"/>
</dbReference>
<comment type="function">
    <text evidence="6">Aminotransferase that catalyzes the conversion of aromatic amino acids and 2-oxoglutarate into corresponding aromatic oxo acids and L-glutamate.</text>
</comment>
<reference evidence="9" key="1">
    <citation type="submission" date="2016-10" db="EMBL/GenBank/DDBJ databases">
        <authorList>
            <person name="Varghese N."/>
            <person name="Submissions S."/>
        </authorList>
    </citation>
    <scope>NUCLEOTIDE SEQUENCE [LARGE SCALE GENOMIC DNA]</scope>
    <source>
        <strain evidence="9">CGMCC 1.10783</strain>
    </source>
</reference>
<evidence type="ECO:0000259" key="7">
    <source>
        <dbReference type="Pfam" id="PF00155"/>
    </source>
</evidence>
<dbReference type="InterPro" id="IPR015421">
    <property type="entry name" value="PyrdxlP-dep_Trfase_major"/>
</dbReference>
<sequence length="375" mass="39587">MTSDQMLTAPDAARPALRGAVSGLPSYVPGRRASSAERGAVVDIAALASNESHYEPLPAAAAAVAEAAARMNRYPDMAAVGLRERIAAQLGVTAAEVAVGPGSVGVLQQIITGLCDAGDEVVFAWRSFEAYPILVELAGARSVRVPLDDAEGHDLDAMAAAVTERTRVILLCTPNNPTGVPIAHDRLEAFLRSVRSGVLVVIDEAYVEYADAGSGPDSLALYRAYPNVCILRTFSKAYGLAGLRVGYAVAAPDIADGLRRTALPFAVTALAQQAAIASLDASDEMQARVAAVRDERARMAARLEALGWKLQPSQGNFLWIRADDELRTRLVAAFDQAGIMVRAYQGDGIRITVADPASNDRVLTVLENSVLEAHA</sequence>
<dbReference type="InterPro" id="IPR005861">
    <property type="entry name" value="HisP_aminotrans"/>
</dbReference>
<dbReference type="OrthoDB" id="9809616at2"/>
<keyword evidence="9" id="KW-1185">Reference proteome</keyword>
<dbReference type="InterPro" id="IPR024892">
    <property type="entry name" value="ArAT"/>
</dbReference>
<evidence type="ECO:0000313" key="8">
    <source>
        <dbReference type="EMBL" id="SDJ02562.1"/>
    </source>
</evidence>
<feature type="modified residue" description="N6-(pyridoxal phosphate)lysine" evidence="6">
    <location>
        <position position="236"/>
    </location>
</feature>
<dbReference type="InterPro" id="IPR050106">
    <property type="entry name" value="HistidinolP_aminotransfase"/>
</dbReference>
<protein>
    <recommendedName>
        <fullName evidence="6">Aromatic amino acid aminotransferase</fullName>
        <shortName evidence="6">ArAT</shortName>
        <ecNumber evidence="6">2.6.1.57</ecNumber>
    </recommendedName>
</protein>
<comment type="catalytic activity">
    <reaction evidence="6">
        <text>an aromatic L-alpha-amino acid + 2-oxoglutarate = an aromatic oxo-acid + L-glutamate</text>
        <dbReference type="Rhea" id="RHEA:17533"/>
        <dbReference type="ChEBI" id="CHEBI:16810"/>
        <dbReference type="ChEBI" id="CHEBI:29985"/>
        <dbReference type="ChEBI" id="CHEBI:73309"/>
        <dbReference type="ChEBI" id="CHEBI:84824"/>
        <dbReference type="EC" id="2.6.1.57"/>
    </reaction>
</comment>
<evidence type="ECO:0000313" key="9">
    <source>
        <dbReference type="Proteomes" id="UP000182130"/>
    </source>
</evidence>
<dbReference type="GO" id="GO:0004400">
    <property type="term" value="F:histidinol-phosphate transaminase activity"/>
    <property type="evidence" value="ECO:0007669"/>
    <property type="project" value="InterPro"/>
</dbReference>
<dbReference type="AlphaFoldDB" id="A0A1G8QCQ5"/>
<dbReference type="Gene3D" id="3.40.640.10">
    <property type="entry name" value="Type I PLP-dependent aspartate aminotransferase-like (Major domain)"/>
    <property type="match status" value="1"/>
</dbReference>
<comment type="cofactor">
    <cofactor evidence="1 6">
        <name>pyridoxal 5'-phosphate</name>
        <dbReference type="ChEBI" id="CHEBI:597326"/>
    </cofactor>
</comment>
<evidence type="ECO:0000256" key="2">
    <source>
        <dbReference type="ARBA" id="ARBA00011738"/>
    </source>
</evidence>
<comment type="similarity">
    <text evidence="6">Belongs to the class-II pyridoxal-phosphate-dependent aminotransferase family.</text>
</comment>
<keyword evidence="4 6" id="KW-0808">Transferase</keyword>
<dbReference type="Gene3D" id="3.90.1150.10">
    <property type="entry name" value="Aspartate Aminotransferase, domain 1"/>
    <property type="match status" value="1"/>
</dbReference>
<dbReference type="PROSITE" id="PS00599">
    <property type="entry name" value="AA_TRANSFER_CLASS_2"/>
    <property type="match status" value="1"/>
</dbReference>
<dbReference type="GO" id="GO:0008793">
    <property type="term" value="F:aromatic-amino-acid transaminase activity"/>
    <property type="evidence" value="ECO:0007669"/>
    <property type="project" value="UniProtKB-UniRule"/>
</dbReference>
<feature type="domain" description="Aminotransferase class I/classII large" evidence="7">
    <location>
        <begin position="44"/>
        <end position="364"/>
    </location>
</feature>
<evidence type="ECO:0000256" key="1">
    <source>
        <dbReference type="ARBA" id="ARBA00001933"/>
    </source>
</evidence>
<dbReference type="GO" id="GO:0030170">
    <property type="term" value="F:pyridoxal phosphate binding"/>
    <property type="evidence" value="ECO:0007669"/>
    <property type="project" value="UniProtKB-UniRule"/>
</dbReference>
<dbReference type="Pfam" id="PF00155">
    <property type="entry name" value="Aminotran_1_2"/>
    <property type="match status" value="1"/>
</dbReference>
<comment type="subunit">
    <text evidence="2 6">Homodimer.</text>
</comment>
<organism evidence="8 9">
    <name type="scientific">Arthrobacter cupressi</name>
    <dbReference type="NCBI Taxonomy" id="1045773"/>
    <lineage>
        <taxon>Bacteria</taxon>
        <taxon>Bacillati</taxon>
        <taxon>Actinomycetota</taxon>
        <taxon>Actinomycetes</taxon>
        <taxon>Micrococcales</taxon>
        <taxon>Micrococcaceae</taxon>
        <taxon>Arthrobacter</taxon>
    </lineage>
</organism>
<dbReference type="InterPro" id="IPR001917">
    <property type="entry name" value="Aminotrans_II_pyridoxalP_BS"/>
</dbReference>
<dbReference type="HAMAP" id="MF_01513">
    <property type="entry name" value="Phe_aminotrans_2"/>
    <property type="match status" value="1"/>
</dbReference>
<dbReference type="GO" id="GO:0000105">
    <property type="term" value="P:L-histidine biosynthetic process"/>
    <property type="evidence" value="ECO:0007669"/>
    <property type="project" value="InterPro"/>
</dbReference>
<evidence type="ECO:0000256" key="5">
    <source>
        <dbReference type="ARBA" id="ARBA00022898"/>
    </source>
</evidence>
<dbReference type="InterPro" id="IPR015424">
    <property type="entry name" value="PyrdxlP-dep_Trfase"/>
</dbReference>
<dbReference type="PANTHER" id="PTHR43643">
    <property type="entry name" value="HISTIDINOL-PHOSPHATE AMINOTRANSFERASE 2"/>
    <property type="match status" value="1"/>
</dbReference>
<dbReference type="InterPro" id="IPR004839">
    <property type="entry name" value="Aminotransferase_I/II_large"/>
</dbReference>
<name>A0A1G8QCQ5_9MICC</name>